<keyword evidence="2" id="KW-1185">Reference proteome</keyword>
<evidence type="ECO:0000313" key="1">
    <source>
        <dbReference type="EMBL" id="KAF9690268.1"/>
    </source>
</evidence>
<accession>A0A835NCZ0</accession>
<dbReference type="Proteomes" id="UP000657918">
    <property type="component" value="Unassembled WGS sequence"/>
</dbReference>
<sequence length="105" mass="11559">MPHTVISLDGAREDPHLTITIVNLHAHRRLEFTKGWVEIGRNLSLNGVISLPCRGKTMADLLVADVVVAEKSGSTMGRHSTVGWWRRKVGLCVDVVMSVLRGFEG</sequence>
<organism evidence="1 2">
    <name type="scientific">Salix dunnii</name>
    <dbReference type="NCBI Taxonomy" id="1413687"/>
    <lineage>
        <taxon>Eukaryota</taxon>
        <taxon>Viridiplantae</taxon>
        <taxon>Streptophyta</taxon>
        <taxon>Embryophyta</taxon>
        <taxon>Tracheophyta</taxon>
        <taxon>Spermatophyta</taxon>
        <taxon>Magnoliopsida</taxon>
        <taxon>eudicotyledons</taxon>
        <taxon>Gunneridae</taxon>
        <taxon>Pentapetalae</taxon>
        <taxon>rosids</taxon>
        <taxon>fabids</taxon>
        <taxon>Malpighiales</taxon>
        <taxon>Salicaceae</taxon>
        <taxon>Saliceae</taxon>
        <taxon>Salix</taxon>
    </lineage>
</organism>
<gene>
    <name evidence="1" type="ORF">SADUNF_Sadunf01G0177900</name>
</gene>
<comment type="caution">
    <text evidence="1">The sequence shown here is derived from an EMBL/GenBank/DDBJ whole genome shotgun (WGS) entry which is preliminary data.</text>
</comment>
<dbReference type="AlphaFoldDB" id="A0A835NCZ0"/>
<evidence type="ECO:0000313" key="2">
    <source>
        <dbReference type="Proteomes" id="UP000657918"/>
    </source>
</evidence>
<proteinExistence type="predicted"/>
<reference evidence="1 2" key="1">
    <citation type="submission" date="2020-10" db="EMBL/GenBank/DDBJ databases">
        <title>Plant Genome Project.</title>
        <authorList>
            <person name="Zhang R.-G."/>
        </authorList>
    </citation>
    <scope>NUCLEOTIDE SEQUENCE [LARGE SCALE GENOMIC DNA]</scope>
    <source>
        <strain evidence="1">FAFU-HL-1</strain>
        <tissue evidence="1">Leaf</tissue>
    </source>
</reference>
<name>A0A835NCZ0_9ROSI</name>
<protein>
    <submittedName>
        <fullName evidence="1">Uncharacterized protein</fullName>
    </submittedName>
</protein>
<dbReference type="EMBL" id="JADGMS010000001">
    <property type="protein sequence ID" value="KAF9690268.1"/>
    <property type="molecule type" value="Genomic_DNA"/>
</dbReference>